<dbReference type="EMBL" id="CP031229">
    <property type="protein sequence ID" value="AXH98034.1"/>
    <property type="molecule type" value="Genomic_DNA"/>
</dbReference>
<evidence type="ECO:0000313" key="8">
    <source>
        <dbReference type="Proteomes" id="UP000253790"/>
    </source>
</evidence>
<keyword evidence="1 4" id="KW-0378">Hydrolase</keyword>
<dbReference type="Pfam" id="PF01734">
    <property type="entry name" value="Patatin"/>
    <property type="match status" value="1"/>
</dbReference>
<accession>A0A345NSM6</accession>
<dbReference type="PANTHER" id="PTHR14226">
    <property type="entry name" value="NEUROPATHY TARGET ESTERASE/SWISS CHEESE D.MELANOGASTER"/>
    <property type="match status" value="1"/>
</dbReference>
<gene>
    <name evidence="7" type="ORF">DV701_09550</name>
</gene>
<evidence type="ECO:0000256" key="4">
    <source>
        <dbReference type="PROSITE-ProRule" id="PRU01161"/>
    </source>
</evidence>
<reference evidence="7 8" key="1">
    <citation type="submission" date="2018-07" db="EMBL/GenBank/DDBJ databases">
        <title>Complete genome sequencing of Ornithinimicrobium sp. AMA3305.</title>
        <authorList>
            <person name="Bae J.-W."/>
        </authorList>
    </citation>
    <scope>NUCLEOTIDE SEQUENCE [LARGE SCALE GENOMIC DNA]</scope>
    <source>
        <strain evidence="7 8">AMA3305</strain>
    </source>
</reference>
<dbReference type="InterPro" id="IPR002641">
    <property type="entry name" value="PNPLA_dom"/>
</dbReference>
<feature type="region of interest" description="Disordered" evidence="5">
    <location>
        <begin position="266"/>
        <end position="286"/>
    </location>
</feature>
<keyword evidence="8" id="KW-1185">Reference proteome</keyword>
<dbReference type="Proteomes" id="UP000253790">
    <property type="component" value="Chromosome"/>
</dbReference>
<evidence type="ECO:0000259" key="6">
    <source>
        <dbReference type="PROSITE" id="PS51635"/>
    </source>
</evidence>
<dbReference type="OrthoDB" id="4080114at2"/>
<evidence type="ECO:0000256" key="1">
    <source>
        <dbReference type="ARBA" id="ARBA00022801"/>
    </source>
</evidence>
<feature type="active site" description="Proton acceptor" evidence="4">
    <location>
        <position position="147"/>
    </location>
</feature>
<dbReference type="PANTHER" id="PTHR14226:SF29">
    <property type="entry name" value="NEUROPATHY TARGET ESTERASE SWS"/>
    <property type="match status" value="1"/>
</dbReference>
<dbReference type="InterPro" id="IPR016035">
    <property type="entry name" value="Acyl_Trfase/lysoPLipase"/>
</dbReference>
<dbReference type="KEGG" id="orn:DV701_09550"/>
<feature type="short sequence motif" description="GXGXXG" evidence="4">
    <location>
        <begin position="7"/>
        <end position="12"/>
    </location>
</feature>
<dbReference type="AlphaFoldDB" id="A0A345NSM6"/>
<dbReference type="GO" id="GO:0016042">
    <property type="term" value="P:lipid catabolic process"/>
    <property type="evidence" value="ECO:0007669"/>
    <property type="project" value="UniProtKB-UniRule"/>
</dbReference>
<evidence type="ECO:0000256" key="2">
    <source>
        <dbReference type="ARBA" id="ARBA00022963"/>
    </source>
</evidence>
<name>A0A345NSM6_9MICO</name>
<keyword evidence="2 4" id="KW-0442">Lipid degradation</keyword>
<dbReference type="Gene3D" id="3.40.1090.10">
    <property type="entry name" value="Cytosolic phospholipase A2 catalytic domain"/>
    <property type="match status" value="2"/>
</dbReference>
<sequence length="286" mass="30962">MGLVLGGGGARGLCHIGVLRVLEELDIHPDVVSGTSMGGLVGAFVAAGYDAAELEEIATDLRWRSMISWSPLSGRLLSTRAFMHWLEGLLPPTFEELELPLVLTATNLTDGRIFYARSGDLYRALRATTAYPGAIEPVRVGEDLMVDGGLLNQIPVDGALLHGVRRVLAVNATPLTELDGSEDGGRLRISALESFREVMRAVDVMQAQLTMSRLSFYPPDLLLDPQIEGMEITDFHRARHAIAAGARAALDRREELARIFGRGAVEEVSDATEPVPPDARETTAPR</sequence>
<dbReference type="SUPFAM" id="SSF52151">
    <property type="entry name" value="FabD/lysophospholipase-like"/>
    <property type="match status" value="1"/>
</dbReference>
<evidence type="ECO:0000256" key="3">
    <source>
        <dbReference type="ARBA" id="ARBA00023098"/>
    </source>
</evidence>
<dbReference type="CDD" id="cd07205">
    <property type="entry name" value="Pat_PNPLA6_PNPLA7_NTE1_like"/>
    <property type="match status" value="1"/>
</dbReference>
<dbReference type="InterPro" id="IPR050301">
    <property type="entry name" value="NTE"/>
</dbReference>
<proteinExistence type="predicted"/>
<evidence type="ECO:0000256" key="5">
    <source>
        <dbReference type="SAM" id="MobiDB-lite"/>
    </source>
</evidence>
<feature type="domain" description="PNPLA" evidence="6">
    <location>
        <begin position="3"/>
        <end position="160"/>
    </location>
</feature>
<feature type="short sequence motif" description="DGA/G" evidence="4">
    <location>
        <begin position="147"/>
        <end position="149"/>
    </location>
</feature>
<dbReference type="PROSITE" id="PS51635">
    <property type="entry name" value="PNPLA"/>
    <property type="match status" value="1"/>
</dbReference>
<dbReference type="GO" id="GO:0016787">
    <property type="term" value="F:hydrolase activity"/>
    <property type="evidence" value="ECO:0007669"/>
    <property type="project" value="UniProtKB-UniRule"/>
</dbReference>
<feature type="active site" description="Nucleophile" evidence="4">
    <location>
        <position position="36"/>
    </location>
</feature>
<evidence type="ECO:0000313" key="7">
    <source>
        <dbReference type="EMBL" id="AXH98034.1"/>
    </source>
</evidence>
<feature type="short sequence motif" description="GXSXG" evidence="4">
    <location>
        <begin position="34"/>
        <end position="38"/>
    </location>
</feature>
<keyword evidence="3 4" id="KW-0443">Lipid metabolism</keyword>
<organism evidence="7 8">
    <name type="scientific">Ornithinimicrobium avium</name>
    <dbReference type="NCBI Taxonomy" id="2283195"/>
    <lineage>
        <taxon>Bacteria</taxon>
        <taxon>Bacillati</taxon>
        <taxon>Actinomycetota</taxon>
        <taxon>Actinomycetes</taxon>
        <taxon>Micrococcales</taxon>
        <taxon>Ornithinimicrobiaceae</taxon>
        <taxon>Ornithinimicrobium</taxon>
    </lineage>
</organism>
<protein>
    <submittedName>
        <fullName evidence="7">Patatin</fullName>
    </submittedName>
</protein>